<dbReference type="HOGENOM" id="CLU_025996_25_0_10"/>
<keyword evidence="1" id="KW-0328">Glycosyltransferase</keyword>
<gene>
    <name evidence="4" type="ORF">HMPREF1534_02095</name>
</gene>
<reference evidence="4 5" key="1">
    <citation type="submission" date="2013-04" db="EMBL/GenBank/DDBJ databases">
        <title>The Genome Sequence of Bacteroides massiliensis DSM 17679.</title>
        <authorList>
            <consortium name="The Broad Institute Genomics Platform"/>
            <person name="Earl A."/>
            <person name="Ward D."/>
            <person name="Feldgarden M."/>
            <person name="Gevers D."/>
            <person name="Martens E."/>
            <person name="Fenner L."/>
            <person name="Roux V."/>
            <person name="Mallet M.N."/>
            <person name="Raoult D."/>
            <person name="Walker B."/>
            <person name="Young S."/>
            <person name="Zeng Q."/>
            <person name="Gargeya S."/>
            <person name="Fitzgerald M."/>
            <person name="Haas B."/>
            <person name="Abouelleil A."/>
            <person name="Allen A.W."/>
            <person name="Alvarado L."/>
            <person name="Arachchi H.M."/>
            <person name="Berlin A.M."/>
            <person name="Chapman S.B."/>
            <person name="Gainer-Dewar J."/>
            <person name="Goldberg J."/>
            <person name="Griggs A."/>
            <person name="Gujja S."/>
            <person name="Hansen M."/>
            <person name="Howarth C."/>
            <person name="Imamovic A."/>
            <person name="Ireland A."/>
            <person name="Larimer J."/>
            <person name="McCowan C."/>
            <person name="Murphy C."/>
            <person name="Pearson M."/>
            <person name="Poon T.W."/>
            <person name="Priest M."/>
            <person name="Roberts A."/>
            <person name="Saif S."/>
            <person name="Shea T."/>
            <person name="Sisk P."/>
            <person name="Sykes S."/>
            <person name="Wortman J."/>
            <person name="Nusbaum C."/>
            <person name="Birren B."/>
        </authorList>
    </citation>
    <scope>NUCLEOTIDE SEQUENCE [LARGE SCALE GENOMIC DNA]</scope>
    <source>
        <strain evidence="5">B84634 / Timone 84634 / DSM 17679 / JCM 13223</strain>
    </source>
</reference>
<dbReference type="GO" id="GO:0016758">
    <property type="term" value="F:hexosyltransferase activity"/>
    <property type="evidence" value="ECO:0007669"/>
    <property type="project" value="UniProtKB-ARBA"/>
</dbReference>
<dbReference type="RefSeq" id="WP_005940617.1">
    <property type="nucleotide sequence ID" value="NZ_KB890342.1"/>
</dbReference>
<dbReference type="SUPFAM" id="SSF53448">
    <property type="entry name" value="Nucleotide-diphospho-sugar transferases"/>
    <property type="match status" value="1"/>
</dbReference>
<dbReference type="Proteomes" id="UP000017831">
    <property type="component" value="Unassembled WGS sequence"/>
</dbReference>
<evidence type="ECO:0000259" key="3">
    <source>
        <dbReference type="Pfam" id="PF00535"/>
    </source>
</evidence>
<dbReference type="Gene3D" id="3.90.550.10">
    <property type="entry name" value="Spore Coat Polysaccharide Biosynthesis Protein SpsA, Chain A"/>
    <property type="match status" value="1"/>
</dbReference>
<organism evidence="4 5">
    <name type="scientific">Phocaeicola massiliensis B84634 = Timone 84634 = DSM 17679 = JCM 13223</name>
    <dbReference type="NCBI Taxonomy" id="1121098"/>
    <lineage>
        <taxon>Bacteria</taxon>
        <taxon>Pseudomonadati</taxon>
        <taxon>Bacteroidota</taxon>
        <taxon>Bacteroidia</taxon>
        <taxon>Bacteroidales</taxon>
        <taxon>Bacteroidaceae</taxon>
        <taxon>Phocaeicola</taxon>
    </lineage>
</organism>
<dbReference type="EMBL" id="AQHY01000025">
    <property type="protein sequence ID" value="EOA54702.1"/>
    <property type="molecule type" value="Genomic_DNA"/>
</dbReference>
<dbReference type="PANTHER" id="PTHR22916">
    <property type="entry name" value="GLYCOSYLTRANSFERASE"/>
    <property type="match status" value="1"/>
</dbReference>
<dbReference type="InterPro" id="IPR029044">
    <property type="entry name" value="Nucleotide-diphossugar_trans"/>
</dbReference>
<proteinExistence type="predicted"/>
<protein>
    <recommendedName>
        <fullName evidence="3">Glycosyltransferase 2-like domain-containing protein</fullName>
    </recommendedName>
</protein>
<sequence>MTFLSVVIPVYNVRDYLVRCIDSVIAECDNITYEVLLVDDGSTDGSGRLCDEIAERLSHVMVLHKPNGGLSDARNYGVAHAVGEYVFYLDSDDYLVKDGLRAEMEAAKELGSDVVCGNFYYNYSDHVTLFNDQPYQTFTVEGGEEALRLLIEGKYYQNFAWGKLIRRELAQKYLFPKGRLFEDTYWFHRILHSARKVTVVNAPVVYYEQRDGSISFQYKLKNLDILDGYAERLDFLLTYYPVLADSHKRLMAQTCIDHSWMICRYLKNDEKKTAIARLRCVVADCNLQENALLNSMQKRKLQMIMKSMLMYKCSTILDKIIRKILK</sequence>
<name>U6RF58_9BACT</name>
<feature type="domain" description="Glycosyltransferase 2-like" evidence="3">
    <location>
        <begin position="5"/>
        <end position="173"/>
    </location>
</feature>
<dbReference type="CDD" id="cd00761">
    <property type="entry name" value="Glyco_tranf_GTA_type"/>
    <property type="match status" value="1"/>
</dbReference>
<evidence type="ECO:0000313" key="4">
    <source>
        <dbReference type="EMBL" id="EOA54702.1"/>
    </source>
</evidence>
<dbReference type="PATRIC" id="fig|1121098.3.peg.2128"/>
<dbReference type="Pfam" id="PF00535">
    <property type="entry name" value="Glycos_transf_2"/>
    <property type="match status" value="1"/>
</dbReference>
<keyword evidence="5" id="KW-1185">Reference proteome</keyword>
<comment type="caution">
    <text evidence="4">The sequence shown here is derived from an EMBL/GenBank/DDBJ whole genome shotgun (WGS) entry which is preliminary data.</text>
</comment>
<accession>U6RF58</accession>
<dbReference type="OrthoDB" id="6307329at2"/>
<evidence type="ECO:0000256" key="2">
    <source>
        <dbReference type="ARBA" id="ARBA00022679"/>
    </source>
</evidence>
<dbReference type="GeneID" id="60061957"/>
<evidence type="ECO:0000256" key="1">
    <source>
        <dbReference type="ARBA" id="ARBA00022676"/>
    </source>
</evidence>
<evidence type="ECO:0000313" key="5">
    <source>
        <dbReference type="Proteomes" id="UP000017831"/>
    </source>
</evidence>
<dbReference type="AlphaFoldDB" id="U6RF58"/>
<keyword evidence="2" id="KW-0808">Transferase</keyword>
<dbReference type="STRING" id="1121098.HMPREF1534_02095"/>
<dbReference type="PANTHER" id="PTHR22916:SF51">
    <property type="entry name" value="GLYCOSYLTRANSFERASE EPSH-RELATED"/>
    <property type="match status" value="1"/>
</dbReference>
<dbReference type="InterPro" id="IPR001173">
    <property type="entry name" value="Glyco_trans_2-like"/>
</dbReference>
<dbReference type="eggNOG" id="COG0463">
    <property type="taxonomic scope" value="Bacteria"/>
</dbReference>